<protein>
    <submittedName>
        <fullName evidence="1">Uncharacterized protein</fullName>
    </submittedName>
</protein>
<dbReference type="RefSeq" id="WP_258541334.1">
    <property type="nucleotide sequence ID" value="NZ_OU015584.1"/>
</dbReference>
<evidence type="ECO:0000313" key="1">
    <source>
        <dbReference type="EMBL" id="CAG5079909.1"/>
    </source>
</evidence>
<accession>A0A916JLB3</accession>
<reference evidence="1" key="1">
    <citation type="submission" date="2021-04" db="EMBL/GenBank/DDBJ databases">
        <authorList>
            <person name="Rodrigo-Torres L."/>
            <person name="Arahal R. D."/>
            <person name="Lucena T."/>
        </authorList>
    </citation>
    <scope>NUCLEOTIDE SEQUENCE</scope>
    <source>
        <strain evidence="1">AS29M-1</strain>
    </source>
</reference>
<dbReference type="KEGG" id="ptan:CRYO30217_01116"/>
<sequence>MKYIKEYRLFEKMGISKDRLKNLMKMTSKLSEDEMIDVIGFVCDDLDKKLQEKGLTEEERWIYIWGEDFEGNDIKDDELYQFRKNMNDKYNIDPKSE</sequence>
<dbReference type="Proteomes" id="UP000683507">
    <property type="component" value="Chromosome"/>
</dbReference>
<dbReference type="EMBL" id="OU015584">
    <property type="protein sequence ID" value="CAG5079909.1"/>
    <property type="molecule type" value="Genomic_DNA"/>
</dbReference>
<organism evidence="1 2">
    <name type="scientific">Parvicella tangerina</name>
    <dbReference type="NCBI Taxonomy" id="2829795"/>
    <lineage>
        <taxon>Bacteria</taxon>
        <taxon>Pseudomonadati</taxon>
        <taxon>Bacteroidota</taxon>
        <taxon>Flavobacteriia</taxon>
        <taxon>Flavobacteriales</taxon>
        <taxon>Parvicellaceae</taxon>
        <taxon>Parvicella</taxon>
    </lineage>
</organism>
<evidence type="ECO:0000313" key="2">
    <source>
        <dbReference type="Proteomes" id="UP000683507"/>
    </source>
</evidence>
<gene>
    <name evidence="1" type="ORF">CRYO30217_01116</name>
</gene>
<dbReference type="AlphaFoldDB" id="A0A916JLB3"/>
<name>A0A916JLB3_9FLAO</name>
<keyword evidence="2" id="KW-1185">Reference proteome</keyword>
<proteinExistence type="predicted"/>